<evidence type="ECO:0000256" key="8">
    <source>
        <dbReference type="RuleBase" id="RU367062"/>
    </source>
</evidence>
<keyword evidence="5 8" id="KW-0809">Transit peptide</keyword>
<evidence type="ECO:0000313" key="11">
    <source>
        <dbReference type="Proteomes" id="UP000824998"/>
    </source>
</evidence>
<dbReference type="SUPFAM" id="SSF81301">
    <property type="entry name" value="Nucleotidyltransferase"/>
    <property type="match status" value="1"/>
</dbReference>
<comment type="function">
    <text evidence="8">Mitochondrial mRNA stabilization factor.</text>
</comment>
<evidence type="ECO:0000256" key="1">
    <source>
        <dbReference type="ARBA" id="ARBA00003470"/>
    </source>
</evidence>
<comment type="similarity">
    <text evidence="3 8">Belongs to the ATP25 family.</text>
</comment>
<comment type="subcellular location">
    <subcellularLocation>
        <location evidence="2 8">Mitochondrion inner membrane</location>
        <topology evidence="2 8">Peripheral membrane protein</topology>
        <orientation evidence="2 8">Matrix side</orientation>
    </subcellularLocation>
</comment>
<evidence type="ECO:0000256" key="6">
    <source>
        <dbReference type="ARBA" id="ARBA00023128"/>
    </source>
</evidence>
<evidence type="ECO:0000256" key="7">
    <source>
        <dbReference type="ARBA" id="ARBA00023136"/>
    </source>
</evidence>
<feature type="region of interest" description="Disordered" evidence="9">
    <location>
        <begin position="359"/>
        <end position="379"/>
    </location>
</feature>
<dbReference type="PANTHER" id="PTHR28087:SF1">
    <property type="entry name" value="ATPASE SYNTHESIS PROTEIN 25, MITOCHONDRIAL"/>
    <property type="match status" value="1"/>
</dbReference>
<evidence type="ECO:0000256" key="2">
    <source>
        <dbReference type="ARBA" id="ARBA00004443"/>
    </source>
</evidence>
<dbReference type="PANTHER" id="PTHR28087">
    <property type="entry name" value="ATPASE SYNTHESIS PROTEIN 25, MITOCHONDRIAL"/>
    <property type="match status" value="1"/>
</dbReference>
<proteinExistence type="inferred from homology"/>
<keyword evidence="4 8" id="KW-0999">Mitochondrion inner membrane</keyword>
<dbReference type="InterPro" id="IPR040152">
    <property type="entry name" value="Atp25"/>
</dbReference>
<gene>
    <name evidence="10" type="ORF">BJ875DRAFT_452851</name>
</gene>
<dbReference type="FunFam" id="3.30.460.10:FF:000044">
    <property type="entry name" value="ATPase synthesis protein 25, mitochondrial"/>
    <property type="match status" value="1"/>
</dbReference>
<dbReference type="Proteomes" id="UP000824998">
    <property type="component" value="Unassembled WGS sequence"/>
</dbReference>
<comment type="function">
    <text evidence="1">Probable mitochondrial mRNA stabilization factor.</text>
</comment>
<dbReference type="GO" id="GO:0140053">
    <property type="term" value="P:mitochondrial gene expression"/>
    <property type="evidence" value="ECO:0007669"/>
    <property type="project" value="UniProtKB-UniRule"/>
</dbReference>
<organism evidence="10 11">
    <name type="scientific">Amylocarpus encephaloides</name>
    <dbReference type="NCBI Taxonomy" id="45428"/>
    <lineage>
        <taxon>Eukaryota</taxon>
        <taxon>Fungi</taxon>
        <taxon>Dikarya</taxon>
        <taxon>Ascomycota</taxon>
        <taxon>Pezizomycotina</taxon>
        <taxon>Leotiomycetes</taxon>
        <taxon>Helotiales</taxon>
        <taxon>Helotiales incertae sedis</taxon>
        <taxon>Amylocarpus</taxon>
    </lineage>
</organism>
<evidence type="ECO:0000313" key="10">
    <source>
        <dbReference type="EMBL" id="KAG9237813.1"/>
    </source>
</evidence>
<dbReference type="InterPro" id="IPR043519">
    <property type="entry name" value="NT_sf"/>
</dbReference>
<dbReference type="EMBL" id="MU251380">
    <property type="protein sequence ID" value="KAG9237813.1"/>
    <property type="molecule type" value="Genomic_DNA"/>
</dbReference>
<dbReference type="OrthoDB" id="107372at2759"/>
<evidence type="ECO:0000256" key="4">
    <source>
        <dbReference type="ARBA" id="ARBA00022792"/>
    </source>
</evidence>
<sequence length="746" mass="83186">MVVIQALRGTRCTCCRLSLMRSFTSIGGYAFRFPQTTARLPPCSSPIARQVRQHSHHHNDTRQVGWGRNQHDAEVAIEEEEATLEEKGNLEETEEVSEVTSSEPWYLQVEAPERTIKPLSERQKLPDLPESPPLILQPLLRQVSIDLGLDDLYLLDLRTLDPPPALGANLLMLIGTARSERHLHVSADRLCRWLRSTYKLRPDADGLLGRNELKLKLRRKAKRAKLMGSTEENADDGVRTGWVCVDVGVVEGVASKNAVEEPTDFVGFGRKTDGVRIVVQMLTEEKREEIELERLWGGILKRSQGGIEDADEGESTTGSPMIISSQPSLGTAGIVPKSHSGTSSTVASVRGLHTSVRRFQNTVHGTSSSHSKREGGSEATMQQAFYNSVDALVIDGDYEGARTILLENADNFIKLQADGWRMMLQEKLLLHIQSLPKDTALESLGNGHSDYSSTAFLSSFYKSLSVCPSAAEVEARVWLYSFARALGHPGYEATGLLDLFAELQISGSEISPVAYEHILRGVLRPDEGTPNYHGPDKVALQGALKILQAMYDQGLQILDETILVDLQETISPGLPDDDLAQGIITNAADTLDLPSYPLIPIQRRLHILMMTIDVPCFRDETRLRLLDLYRRQKNWVEFWDVFRMAARRAQPQSSSMYAFIFASIAQSKHQKACMNVVRIWAPELAKEIPPIPIAGQVAQGIRACLKVADPFVEEDAIKNPESNGEWISWWNKCKWSKEGSDQFLYE</sequence>
<protein>
    <recommendedName>
        <fullName evidence="8">ATPase synthesis protein 25</fullName>
    </recommendedName>
</protein>
<name>A0A9P7YRK3_9HELO</name>
<keyword evidence="11" id="KW-1185">Reference proteome</keyword>
<evidence type="ECO:0000256" key="5">
    <source>
        <dbReference type="ARBA" id="ARBA00022946"/>
    </source>
</evidence>
<dbReference type="Gene3D" id="3.30.460.10">
    <property type="entry name" value="Beta Polymerase, domain 2"/>
    <property type="match status" value="1"/>
</dbReference>
<dbReference type="GO" id="GO:0005743">
    <property type="term" value="C:mitochondrial inner membrane"/>
    <property type="evidence" value="ECO:0007669"/>
    <property type="project" value="UniProtKB-SubCell"/>
</dbReference>
<reference evidence="10" key="1">
    <citation type="journal article" date="2021" name="IMA Fungus">
        <title>Genomic characterization of three marine fungi, including Emericellopsis atlantica sp. nov. with signatures of a generalist lifestyle and marine biomass degradation.</title>
        <authorList>
            <person name="Hagestad O.C."/>
            <person name="Hou L."/>
            <person name="Andersen J.H."/>
            <person name="Hansen E.H."/>
            <person name="Altermark B."/>
            <person name="Li C."/>
            <person name="Kuhnert E."/>
            <person name="Cox R.J."/>
            <person name="Crous P.W."/>
            <person name="Spatafora J.W."/>
            <person name="Lail K."/>
            <person name="Amirebrahimi M."/>
            <person name="Lipzen A."/>
            <person name="Pangilinan J."/>
            <person name="Andreopoulos W."/>
            <person name="Hayes R.D."/>
            <person name="Ng V."/>
            <person name="Grigoriev I.V."/>
            <person name="Jackson S.A."/>
            <person name="Sutton T.D.S."/>
            <person name="Dobson A.D.W."/>
            <person name="Rama T."/>
        </authorList>
    </citation>
    <scope>NUCLEOTIDE SEQUENCE</scope>
    <source>
        <strain evidence="10">TRa018bII</strain>
    </source>
</reference>
<accession>A0A9P7YRK3</accession>
<dbReference type="AlphaFoldDB" id="A0A9P7YRK3"/>
<feature type="compositionally biased region" description="Polar residues" evidence="9">
    <location>
        <begin position="359"/>
        <end position="369"/>
    </location>
</feature>
<evidence type="ECO:0000256" key="3">
    <source>
        <dbReference type="ARBA" id="ARBA00010787"/>
    </source>
</evidence>
<keyword evidence="6 8" id="KW-0496">Mitochondrion</keyword>
<evidence type="ECO:0000256" key="9">
    <source>
        <dbReference type="SAM" id="MobiDB-lite"/>
    </source>
</evidence>
<keyword evidence="7 8" id="KW-0472">Membrane</keyword>
<dbReference type="GO" id="GO:0048255">
    <property type="term" value="P:mRNA stabilization"/>
    <property type="evidence" value="ECO:0007669"/>
    <property type="project" value="TreeGrafter"/>
</dbReference>
<comment type="caution">
    <text evidence="10">The sequence shown here is derived from an EMBL/GenBank/DDBJ whole genome shotgun (WGS) entry which is preliminary data.</text>
</comment>